<proteinExistence type="predicted"/>
<dbReference type="Proteomes" id="UP000430404">
    <property type="component" value="Unassembled WGS sequence"/>
</dbReference>
<sequence length="57" mass="6907">MTKYIPNPDQEEESLITAKIDSELEKLRKKLNERTFVYFNKDKKSQIRIYIRTSLRS</sequence>
<name>A0A653KBC0_9GAMM</name>
<protein>
    <submittedName>
        <fullName evidence="1">Uncharacterized protein</fullName>
    </submittedName>
</protein>
<accession>A0A653KBC0</accession>
<reference evidence="1 2" key="1">
    <citation type="submission" date="2019-10" db="EMBL/GenBank/DDBJ databases">
        <authorList>
            <person name="Karimi E."/>
        </authorList>
    </citation>
    <scope>NUCLEOTIDE SEQUENCE [LARGE SCALE GENOMIC DNA]</scope>
    <source>
        <strain evidence="1">Acinetobacter sp. 8BE</strain>
    </source>
</reference>
<organism evidence="1 2">
    <name type="scientific">Acinetobacter proteolyticus</name>
    <dbReference type="NCBI Taxonomy" id="1776741"/>
    <lineage>
        <taxon>Bacteria</taxon>
        <taxon>Pseudomonadati</taxon>
        <taxon>Pseudomonadota</taxon>
        <taxon>Gammaproteobacteria</taxon>
        <taxon>Moraxellales</taxon>
        <taxon>Moraxellaceae</taxon>
        <taxon>Acinetobacter</taxon>
    </lineage>
</organism>
<evidence type="ECO:0000313" key="2">
    <source>
        <dbReference type="Proteomes" id="UP000430404"/>
    </source>
</evidence>
<dbReference type="EMBL" id="CABWKZ010000033">
    <property type="protein sequence ID" value="VXA57369.1"/>
    <property type="molecule type" value="Genomic_DNA"/>
</dbReference>
<evidence type="ECO:0000313" key="1">
    <source>
        <dbReference type="EMBL" id="VXA57369.1"/>
    </source>
</evidence>
<dbReference type="RefSeq" id="WP_171519321.1">
    <property type="nucleotide sequence ID" value="NZ_CP158965.1"/>
</dbReference>
<dbReference type="AlphaFoldDB" id="A0A653KBC0"/>
<gene>
    <name evidence="1" type="ORF">ACI8B_390002</name>
</gene>